<comment type="subcellular location">
    <subcellularLocation>
        <location evidence="1">Endomembrane system</location>
        <topology evidence="1">Multi-pass membrane protein</topology>
    </subcellularLocation>
</comment>
<dbReference type="EMBL" id="CP051680">
    <property type="protein sequence ID" value="QJD82975.1"/>
    <property type="molecule type" value="Genomic_DNA"/>
</dbReference>
<reference evidence="3 4" key="1">
    <citation type="submission" date="2020-04" db="EMBL/GenBank/DDBJ databases">
        <title>Genome sequencing of novel species.</title>
        <authorList>
            <person name="Heo J."/>
            <person name="Kim S.-J."/>
            <person name="Kim J.-S."/>
            <person name="Hong S.-B."/>
            <person name="Kwon S.-W."/>
        </authorList>
    </citation>
    <scope>NUCLEOTIDE SEQUENCE [LARGE SCALE GENOMIC DNA]</scope>
    <source>
        <strain evidence="3 4">MFER-1</strain>
    </source>
</reference>
<sequence>MYYFYGTALLFAGLTGINFIFSYQSKNIDPQFWVTLKFQVMMLPLFLITNLCIGYGIKFGFKAVQNLGFVLIAAKCMEVLISLGMGYLFLKELPNWKTWVGLGIIAVGLVFVKQK</sequence>
<dbReference type="RefSeq" id="WP_169279272.1">
    <property type="nucleotide sequence ID" value="NZ_CP051680.1"/>
</dbReference>
<proteinExistence type="predicted"/>
<evidence type="ECO:0000256" key="2">
    <source>
        <dbReference type="SAM" id="Phobius"/>
    </source>
</evidence>
<feature type="transmembrane region" description="Helical" evidence="2">
    <location>
        <begin position="38"/>
        <end position="57"/>
    </location>
</feature>
<evidence type="ECO:0000313" key="4">
    <source>
        <dbReference type="Proteomes" id="UP000502248"/>
    </source>
</evidence>
<dbReference type="SUPFAM" id="SSF103481">
    <property type="entry name" value="Multidrug resistance efflux transporter EmrE"/>
    <property type="match status" value="1"/>
</dbReference>
<keyword evidence="2" id="KW-1133">Transmembrane helix</keyword>
<protein>
    <recommendedName>
        <fullName evidence="5">EamA domain-containing protein</fullName>
    </recommendedName>
</protein>
<dbReference type="KEGG" id="cheb:HH215_07165"/>
<keyword evidence="4" id="KW-1185">Reference proteome</keyword>
<feature type="transmembrane region" description="Helical" evidence="2">
    <location>
        <begin position="69"/>
        <end position="90"/>
    </location>
</feature>
<dbReference type="Proteomes" id="UP000502248">
    <property type="component" value="Chromosome"/>
</dbReference>
<keyword evidence="2" id="KW-0472">Membrane</keyword>
<dbReference type="InterPro" id="IPR037185">
    <property type="entry name" value="EmrE-like"/>
</dbReference>
<evidence type="ECO:0000256" key="1">
    <source>
        <dbReference type="ARBA" id="ARBA00004127"/>
    </source>
</evidence>
<organism evidence="3 4">
    <name type="scientific">Cohnella herbarum</name>
    <dbReference type="NCBI Taxonomy" id="2728023"/>
    <lineage>
        <taxon>Bacteria</taxon>
        <taxon>Bacillati</taxon>
        <taxon>Bacillota</taxon>
        <taxon>Bacilli</taxon>
        <taxon>Bacillales</taxon>
        <taxon>Paenibacillaceae</taxon>
        <taxon>Cohnella</taxon>
    </lineage>
</organism>
<evidence type="ECO:0000313" key="3">
    <source>
        <dbReference type="EMBL" id="QJD82975.1"/>
    </source>
</evidence>
<feature type="transmembrane region" description="Helical" evidence="2">
    <location>
        <begin position="96"/>
        <end position="112"/>
    </location>
</feature>
<name>A0A7Z2VHA4_9BACL</name>
<accession>A0A7Z2VHA4</accession>
<dbReference type="AlphaFoldDB" id="A0A7Z2VHA4"/>
<evidence type="ECO:0008006" key="5">
    <source>
        <dbReference type="Google" id="ProtNLM"/>
    </source>
</evidence>
<keyword evidence="2" id="KW-0812">Transmembrane</keyword>
<gene>
    <name evidence="3" type="ORF">HH215_07165</name>
</gene>